<name>A0ACC6Q8L6_9ACTN</name>
<evidence type="ECO:0000313" key="1">
    <source>
        <dbReference type="EMBL" id="MEJ8640115.1"/>
    </source>
</evidence>
<accession>A0ACC6Q8L6</accession>
<dbReference type="EMBL" id="JBBKAJ010000039">
    <property type="protein sequence ID" value="MEJ8640115.1"/>
    <property type="molecule type" value="Genomic_DNA"/>
</dbReference>
<sequence length="445" mass="45174">MPRTPAYPPPVRSSASGTRWPPLIWVLLLGTFAVRSAGFVYPFLSFRLAELSLSTAIVGYVLAAFGAGWLLGQLLCGWGADRYGRRTTLISAMAVAAVAMPALAWMQSTAAVFAAALVAGVVYDASRPITSAVIADVFPTESARTRVNAARHFAVNVGAGLTGATGGLLAGRVGTDTLFLINGVVCGVFGIAALAVMPSDHRPRSGAPALGAAAGGCGQVLRDGRLWLLWLASLAALTCCAAMFTALPMLMYADGLAASSYGLTQVVAAIVVIALSPIITPWLTHRAAAGTSMTGLFACSSLLLGIGMGMAGLVSTTPGYAVTVTLAVPGEIVLFIAASDILNRVSPADSRGLYAGIWGTTLAVAVIVSPLLAAWALNTGGGRLAGAAILACGLIGALLCVPLAALTRPKPVPGPPAAARHSPHQVPEPSGVGRPVRRDGAFQGS</sequence>
<reference evidence="1" key="1">
    <citation type="submission" date="2024-03" db="EMBL/GenBank/DDBJ databases">
        <title>Novel Streptomyces species of biotechnological and ecological value are a feature of Machair soil.</title>
        <authorList>
            <person name="Prole J.R."/>
            <person name="Goodfellow M."/>
            <person name="Allenby N."/>
            <person name="Ward A.C."/>
        </authorList>
    </citation>
    <scope>NUCLEOTIDE SEQUENCE</scope>
    <source>
        <strain evidence="1">MS2.AVA.5</strain>
    </source>
</reference>
<protein>
    <submittedName>
        <fullName evidence="1">MFS transporter</fullName>
    </submittedName>
</protein>
<proteinExistence type="predicted"/>
<organism evidence="1 2">
    <name type="scientific">Streptomyces achmelvichensis</name>
    <dbReference type="NCBI Taxonomy" id="3134111"/>
    <lineage>
        <taxon>Bacteria</taxon>
        <taxon>Bacillati</taxon>
        <taxon>Actinomycetota</taxon>
        <taxon>Actinomycetes</taxon>
        <taxon>Kitasatosporales</taxon>
        <taxon>Streptomycetaceae</taxon>
        <taxon>Streptomyces</taxon>
    </lineage>
</organism>
<dbReference type="Proteomes" id="UP001377168">
    <property type="component" value="Unassembled WGS sequence"/>
</dbReference>
<evidence type="ECO:0000313" key="2">
    <source>
        <dbReference type="Proteomes" id="UP001377168"/>
    </source>
</evidence>
<keyword evidence="2" id="KW-1185">Reference proteome</keyword>
<comment type="caution">
    <text evidence="1">The sequence shown here is derived from an EMBL/GenBank/DDBJ whole genome shotgun (WGS) entry which is preliminary data.</text>
</comment>
<gene>
    <name evidence="1" type="ORF">WKI67_43290</name>
</gene>